<dbReference type="InterPro" id="IPR013087">
    <property type="entry name" value="Znf_C2H2_type"/>
</dbReference>
<dbReference type="Gene3D" id="3.30.160.60">
    <property type="entry name" value="Classic Zinc Finger"/>
    <property type="match status" value="1"/>
</dbReference>
<organism evidence="3 4">
    <name type="scientific">Ascaris lumbricoides</name>
    <name type="common">Giant roundworm</name>
    <dbReference type="NCBI Taxonomy" id="6252"/>
    <lineage>
        <taxon>Eukaryota</taxon>
        <taxon>Metazoa</taxon>
        <taxon>Ecdysozoa</taxon>
        <taxon>Nematoda</taxon>
        <taxon>Chromadorea</taxon>
        <taxon>Rhabditida</taxon>
        <taxon>Spirurina</taxon>
        <taxon>Ascaridomorpha</taxon>
        <taxon>Ascaridoidea</taxon>
        <taxon>Ascarididae</taxon>
        <taxon>Ascaris</taxon>
    </lineage>
</organism>
<dbReference type="WBParaSite" id="ALUE_0001062101-mRNA-1">
    <property type="protein sequence ID" value="ALUE_0001062101-mRNA-1"/>
    <property type="gene ID" value="ALUE_0001062101"/>
</dbReference>
<evidence type="ECO:0000259" key="2">
    <source>
        <dbReference type="PROSITE" id="PS00028"/>
    </source>
</evidence>
<feature type="region of interest" description="Disordered" evidence="1">
    <location>
        <begin position="259"/>
        <end position="308"/>
    </location>
</feature>
<evidence type="ECO:0000313" key="3">
    <source>
        <dbReference type="Proteomes" id="UP000036681"/>
    </source>
</evidence>
<protein>
    <submittedName>
        <fullName evidence="4">C2H2-type domain-containing protein</fullName>
    </submittedName>
</protein>
<reference evidence="4" key="1">
    <citation type="submission" date="2017-02" db="UniProtKB">
        <authorList>
            <consortium name="WormBaseParasite"/>
        </authorList>
    </citation>
    <scope>IDENTIFICATION</scope>
</reference>
<keyword evidence="3" id="KW-1185">Reference proteome</keyword>
<feature type="domain" description="C2H2-type" evidence="2">
    <location>
        <begin position="467"/>
        <end position="488"/>
    </location>
</feature>
<sequence>MKDGAKTYHGVRTSLGGEVLGGFLVKIARLMIASVNDRPFRLFGDSYSPGELELPLMDPGQQQQALLQFYQHQTINNYLAAINTIRASPSCAPSFISSMLADPSLISVLTPTSLTSPAQSPTSDPWMSSLFAANNPRLPADVSPILPNASTISKPLASYAQPRTQQQINLPSAVQSPNSLNSLAATQLARLQLMTLQAEGKKQAENLKAEQFGLLAMQVALQNGKPSEEALPIGSILQQPAINDRHTSRPEFARLTAKETSLLPKSSAPPILSSPTPESTPSPPYESASPAFMESEASRSSKDNGEDDEEALYVDVESLDDRAGSKGQRKAHIDFYRKLKALRQREKILECQVCHKKVENGEHSIRTHVHSHSDTALYRCKMCGAESKEHNAMFAHITQHHPKKVKSFLFHTTVTYQLFHVKIIDKICKNIESKSLTKVTCALCMKSVGAQKTCISRHAHAHPYFRCKQCKLTCAEETDIVEHCTKSHDVMEPKITRDFNMCSAADVMLVVVKKCFPTLVSEQSQW</sequence>
<proteinExistence type="predicted"/>
<evidence type="ECO:0000256" key="1">
    <source>
        <dbReference type="SAM" id="MobiDB-lite"/>
    </source>
</evidence>
<dbReference type="SMART" id="SM00355">
    <property type="entry name" value="ZnF_C2H2"/>
    <property type="match status" value="3"/>
</dbReference>
<dbReference type="PROSITE" id="PS00028">
    <property type="entry name" value="ZINC_FINGER_C2H2_1"/>
    <property type="match status" value="1"/>
</dbReference>
<evidence type="ECO:0000313" key="4">
    <source>
        <dbReference type="WBParaSite" id="ALUE_0001062101-mRNA-1"/>
    </source>
</evidence>
<dbReference type="AlphaFoldDB" id="A0A0M3I2C6"/>
<dbReference type="Proteomes" id="UP000036681">
    <property type="component" value="Unplaced"/>
</dbReference>
<accession>A0A0M3I2C6</accession>
<name>A0A0M3I2C6_ASCLU</name>